<organism evidence="1">
    <name type="scientific">Serratia marcescens</name>
    <dbReference type="NCBI Taxonomy" id="615"/>
    <lineage>
        <taxon>Bacteria</taxon>
        <taxon>Pseudomonadati</taxon>
        <taxon>Pseudomonadota</taxon>
        <taxon>Gammaproteobacteria</taxon>
        <taxon>Enterobacterales</taxon>
        <taxon>Yersiniaceae</taxon>
        <taxon>Serratia</taxon>
    </lineage>
</organism>
<reference evidence="1" key="1">
    <citation type="submission" date="2016-05" db="EMBL/GenBank/DDBJ databases">
        <authorList>
            <person name="Cock P.J.A."/>
            <person name="Cock P.J.A."/>
        </authorList>
    </citation>
    <scope>NUCLEOTIDE SEQUENCE</scope>
    <source>
        <strain evidence="1">PWN146_assembly</strain>
    </source>
</reference>
<accession>A0A1C3HHN4</accession>
<dbReference type="AlphaFoldDB" id="A0A1C3HHN4"/>
<name>A0A1C3HHN4_SERMA</name>
<sequence length="62" mass="7004">MIYPQIQRQRRKVEKRINRAMRLAEEGRLGTARSEFNSAAVELAAITALIDARLAGEVPHDD</sequence>
<evidence type="ECO:0000313" key="1">
    <source>
        <dbReference type="EMBL" id="SAY44522.1"/>
    </source>
</evidence>
<protein>
    <submittedName>
        <fullName evidence="1">Uncharacterized protein</fullName>
    </submittedName>
</protein>
<dbReference type="EMBL" id="LT575490">
    <property type="protein sequence ID" value="SAY44522.1"/>
    <property type="molecule type" value="Genomic_DNA"/>
</dbReference>
<gene>
    <name evidence="1" type="ORF">PWN146_03232</name>
</gene>
<proteinExistence type="predicted"/>